<dbReference type="PROSITE" id="PS51109">
    <property type="entry name" value="G5"/>
    <property type="match status" value="1"/>
</dbReference>
<dbReference type="InterPro" id="IPR018392">
    <property type="entry name" value="LysM"/>
</dbReference>
<dbReference type="EMBL" id="FQZM01000009">
    <property type="protein sequence ID" value="SHI69651.1"/>
    <property type="molecule type" value="Genomic_DNA"/>
</dbReference>
<evidence type="ECO:0000259" key="2">
    <source>
        <dbReference type="PROSITE" id="PS51109"/>
    </source>
</evidence>
<accession>A0A1M6D919</accession>
<dbReference type="OrthoDB" id="9814460at2"/>
<sequence length="495" mass="54125">MTLSAPPTENEKGRRFARKRETLSRADANAVFSSRPRLSFVSQYIDGLRQAVRRILIEDPLTPAQVICLVAITIVVMTYGSLLTRASGGWTLLVDDRVVAVCSDRETLETVIHKKFYFGESTGDLLRRVTIRPAAVGEGPLLLDDRQLEENLARALGAGARGTALLVNGAIKLVVADREIASRLLEKLKERYSVPGADVRLVEEVSFKEVRAPAHTILGFEEALDFVCTGGRQLDRYTVRAGDTLWTIAAGTGMTVEELQAANPGLTPERLQIGQKLNLSRTVPVINVLATARRTEKREVPFTEERRRDNSMYRGQQRIIQPGKPGLEEVTYQVAYLNGREMSRDVLDRRVIRKSQTRIVAVGSRVLLASRSATGGGLAWPTVGAIESPFGLRWGRLHSGVDIAAGTGTPVRAAESGRVVSAGWNGGYGLTVDVYHGDGVVTRYAHLSRIEVRVGQRVERGQLLGRVGSTGNATGPHLHFEVLVNGQPVNPARFL</sequence>
<dbReference type="Pfam" id="PF01551">
    <property type="entry name" value="Peptidase_M23"/>
    <property type="match status" value="1"/>
</dbReference>
<protein>
    <submittedName>
        <fullName evidence="4">Murein DD-endopeptidase MepM and murein hydrolase activator NlpD, contain LysM domain</fullName>
    </submittedName>
</protein>
<keyword evidence="5" id="KW-1185">Reference proteome</keyword>
<proteinExistence type="predicted"/>
<dbReference type="InterPro" id="IPR036779">
    <property type="entry name" value="LysM_dom_sf"/>
</dbReference>
<name>A0A1M6D919_9FIRM</name>
<dbReference type="InterPro" id="IPR050570">
    <property type="entry name" value="Cell_wall_metabolism_enzyme"/>
</dbReference>
<dbReference type="Pfam" id="PF01476">
    <property type="entry name" value="LysM"/>
    <property type="match status" value="1"/>
</dbReference>
<dbReference type="InterPro" id="IPR011098">
    <property type="entry name" value="G5_dom"/>
</dbReference>
<dbReference type="InterPro" id="IPR016047">
    <property type="entry name" value="M23ase_b-sheet_dom"/>
</dbReference>
<keyword evidence="1" id="KW-0732">Signal</keyword>
<evidence type="ECO:0000313" key="5">
    <source>
        <dbReference type="Proteomes" id="UP000184529"/>
    </source>
</evidence>
<organism evidence="4 5">
    <name type="scientific">Desulfofundulus thermosubterraneus DSM 16057</name>
    <dbReference type="NCBI Taxonomy" id="1121432"/>
    <lineage>
        <taxon>Bacteria</taxon>
        <taxon>Bacillati</taxon>
        <taxon>Bacillota</taxon>
        <taxon>Clostridia</taxon>
        <taxon>Eubacteriales</taxon>
        <taxon>Peptococcaceae</taxon>
        <taxon>Desulfofundulus</taxon>
    </lineage>
</organism>
<evidence type="ECO:0000259" key="3">
    <source>
        <dbReference type="PROSITE" id="PS51782"/>
    </source>
</evidence>
<dbReference type="PANTHER" id="PTHR21666">
    <property type="entry name" value="PEPTIDASE-RELATED"/>
    <property type="match status" value="1"/>
</dbReference>
<dbReference type="GO" id="GO:0004222">
    <property type="term" value="F:metalloendopeptidase activity"/>
    <property type="evidence" value="ECO:0007669"/>
    <property type="project" value="TreeGrafter"/>
</dbReference>
<dbReference type="Gene3D" id="3.10.350.10">
    <property type="entry name" value="LysM domain"/>
    <property type="match status" value="1"/>
</dbReference>
<dbReference type="SMART" id="SM00257">
    <property type="entry name" value="LysM"/>
    <property type="match status" value="1"/>
</dbReference>
<feature type="domain" description="G5" evidence="2">
    <location>
        <begin position="286"/>
        <end position="366"/>
    </location>
</feature>
<dbReference type="Gene3D" id="2.20.230.10">
    <property type="entry name" value="Resuscitation-promoting factor rpfb"/>
    <property type="match status" value="1"/>
</dbReference>
<dbReference type="CDD" id="cd00118">
    <property type="entry name" value="LysM"/>
    <property type="match status" value="1"/>
</dbReference>
<gene>
    <name evidence="4" type="ORF">SAMN02745219_00866</name>
</gene>
<dbReference type="Proteomes" id="UP000184529">
    <property type="component" value="Unassembled WGS sequence"/>
</dbReference>
<dbReference type="SMART" id="SM01208">
    <property type="entry name" value="G5"/>
    <property type="match status" value="1"/>
</dbReference>
<keyword evidence="4" id="KW-0378">Hydrolase</keyword>
<dbReference type="AlphaFoldDB" id="A0A1M6D919"/>
<dbReference type="Gene3D" id="2.70.70.10">
    <property type="entry name" value="Glucose Permease (Domain IIA)"/>
    <property type="match status" value="1"/>
</dbReference>
<reference evidence="5" key="1">
    <citation type="submission" date="2016-11" db="EMBL/GenBank/DDBJ databases">
        <authorList>
            <person name="Varghese N."/>
            <person name="Submissions S."/>
        </authorList>
    </citation>
    <scope>NUCLEOTIDE SEQUENCE [LARGE SCALE GENOMIC DNA]</scope>
    <source>
        <strain evidence="5">DSM 16057</strain>
    </source>
</reference>
<dbReference type="PANTHER" id="PTHR21666:SF270">
    <property type="entry name" value="MUREIN HYDROLASE ACTIVATOR ENVC"/>
    <property type="match status" value="1"/>
</dbReference>
<feature type="domain" description="LysM" evidence="3">
    <location>
        <begin position="235"/>
        <end position="279"/>
    </location>
</feature>
<dbReference type="Pfam" id="PF07501">
    <property type="entry name" value="G5"/>
    <property type="match status" value="1"/>
</dbReference>
<evidence type="ECO:0000313" key="4">
    <source>
        <dbReference type="EMBL" id="SHI69651.1"/>
    </source>
</evidence>
<dbReference type="SUPFAM" id="SSF51261">
    <property type="entry name" value="Duplicated hybrid motif"/>
    <property type="match status" value="1"/>
</dbReference>
<dbReference type="InterPro" id="IPR011055">
    <property type="entry name" value="Dup_hybrid_motif"/>
</dbReference>
<evidence type="ECO:0000256" key="1">
    <source>
        <dbReference type="ARBA" id="ARBA00022729"/>
    </source>
</evidence>
<dbReference type="PROSITE" id="PS51782">
    <property type="entry name" value="LYSM"/>
    <property type="match status" value="1"/>
</dbReference>
<dbReference type="CDD" id="cd12797">
    <property type="entry name" value="M23_peptidase"/>
    <property type="match status" value="1"/>
</dbReference>
<dbReference type="STRING" id="1121432.SAMN02745219_00866"/>